<dbReference type="GO" id="GO:0030170">
    <property type="term" value="F:pyridoxal phosphate binding"/>
    <property type="evidence" value="ECO:0007669"/>
    <property type="project" value="TreeGrafter"/>
</dbReference>
<dbReference type="InterPro" id="IPR000653">
    <property type="entry name" value="DegT/StrS_aminotransferase"/>
</dbReference>
<comment type="caution">
    <text evidence="4">The sequence shown here is derived from an EMBL/GenBank/DDBJ whole genome shotgun (WGS) entry which is preliminary data.</text>
</comment>
<evidence type="ECO:0000313" key="4">
    <source>
        <dbReference type="EMBL" id="PPI84707.1"/>
    </source>
</evidence>
<comment type="similarity">
    <text evidence="2 3">Belongs to the DegT/DnrJ/EryC1 family.</text>
</comment>
<reference evidence="4 5" key="1">
    <citation type="submission" date="2018-01" db="EMBL/GenBank/DDBJ databases">
        <title>Complete genome sequences of the type strains of Marinobacter flavimaris and Marinobacter maroccanus.</title>
        <authorList>
            <person name="Palau M."/>
            <person name="Boujida N."/>
            <person name="Manresa A."/>
            <person name="Minana-Galbis D."/>
        </authorList>
    </citation>
    <scope>NUCLEOTIDE SEQUENCE [LARGE SCALE GENOMIC DNA]</scope>
    <source>
        <strain evidence="4 5">N4</strain>
    </source>
</reference>
<evidence type="ECO:0000256" key="2">
    <source>
        <dbReference type="ARBA" id="ARBA00037999"/>
    </source>
</evidence>
<accession>A0A2S5ZBC4</accession>
<dbReference type="PANTHER" id="PTHR30244">
    <property type="entry name" value="TRANSAMINASE"/>
    <property type="match status" value="1"/>
</dbReference>
<dbReference type="InterPro" id="IPR015424">
    <property type="entry name" value="PyrdxlP-dep_Trfase"/>
</dbReference>
<dbReference type="EMBL" id="PSSX01000005">
    <property type="protein sequence ID" value="PPI84707.1"/>
    <property type="molecule type" value="Genomic_DNA"/>
</dbReference>
<dbReference type="InterPro" id="IPR015422">
    <property type="entry name" value="PyrdxlP-dep_Trfase_small"/>
</dbReference>
<dbReference type="AlphaFoldDB" id="A0A2S5ZBC4"/>
<keyword evidence="1 3" id="KW-0663">Pyridoxal phosphate</keyword>
<dbReference type="Proteomes" id="UP000239917">
    <property type="component" value="Unassembled WGS sequence"/>
</dbReference>
<dbReference type="GO" id="GO:0008483">
    <property type="term" value="F:transaminase activity"/>
    <property type="evidence" value="ECO:0007669"/>
    <property type="project" value="TreeGrafter"/>
</dbReference>
<sequence length="390" mass="42661">MARLGKLRPVGNRVPVPDSAHDLVMPWESAYATRFLDSGTSALSIAIAIAIARQARPAINKPEVILPGYGCPDLIAAAMAQGVVPVLVDLAEDSPWMNPREVADKITDNTVAIVAVNFLGLAAPLEQLSELARRSALLLIEDSAQRMPPSSAEDGCADLVVLSFGRGKPVNLMGGGALLVGYPLEEKARTCCSPLPLVNERPTIRWALKRQLFNILISRLFFGLLEQIPALRLGETRLHALERISLVDPIPGLLASGLVRFEQAPDYRLELDRELADLDRQGWIRLPAKLGQAEKKPTKLLRYCLLAPDMETRDRSVQLLNQAGIGANAFYGAILPDIPGVHDVLPETSGLRRAKDFASRLITLPVHEDVTQKDIRIMVKTLLRSAQQQK</sequence>
<evidence type="ECO:0000256" key="3">
    <source>
        <dbReference type="RuleBase" id="RU004508"/>
    </source>
</evidence>
<protein>
    <recommendedName>
        <fullName evidence="6">DegT/DnrJ/EryC1/StrS aminotransferase family protein</fullName>
    </recommendedName>
</protein>
<evidence type="ECO:0000313" key="5">
    <source>
        <dbReference type="Proteomes" id="UP000239917"/>
    </source>
</evidence>
<dbReference type="Pfam" id="PF01041">
    <property type="entry name" value="DegT_DnrJ_EryC1"/>
    <property type="match status" value="2"/>
</dbReference>
<dbReference type="GO" id="GO:0000271">
    <property type="term" value="P:polysaccharide biosynthetic process"/>
    <property type="evidence" value="ECO:0007669"/>
    <property type="project" value="TreeGrafter"/>
</dbReference>
<name>A0A2S5ZBC4_9GAMM</name>
<dbReference type="Gene3D" id="3.40.640.10">
    <property type="entry name" value="Type I PLP-dependent aspartate aminotransferase-like (Major domain)"/>
    <property type="match status" value="1"/>
</dbReference>
<dbReference type="PANTHER" id="PTHR30244:SF34">
    <property type="entry name" value="DTDP-4-AMINO-4,6-DIDEOXYGALACTOSE TRANSAMINASE"/>
    <property type="match status" value="1"/>
</dbReference>
<evidence type="ECO:0008006" key="6">
    <source>
        <dbReference type="Google" id="ProtNLM"/>
    </source>
</evidence>
<evidence type="ECO:0000256" key="1">
    <source>
        <dbReference type="ARBA" id="ARBA00022898"/>
    </source>
</evidence>
<keyword evidence="5" id="KW-1185">Reference proteome</keyword>
<dbReference type="SUPFAM" id="SSF53383">
    <property type="entry name" value="PLP-dependent transferases"/>
    <property type="match status" value="1"/>
</dbReference>
<dbReference type="Gene3D" id="3.90.1150.10">
    <property type="entry name" value="Aspartate Aminotransferase, domain 1"/>
    <property type="match status" value="1"/>
</dbReference>
<proteinExistence type="inferred from homology"/>
<gene>
    <name evidence="4" type="ORF">KEHDKFFH_08370</name>
</gene>
<organism evidence="4 5">
    <name type="scientific">Marinobacter maroccanus</name>
    <dbReference type="NCBI Taxonomy" id="2055143"/>
    <lineage>
        <taxon>Bacteria</taxon>
        <taxon>Pseudomonadati</taxon>
        <taxon>Pseudomonadota</taxon>
        <taxon>Gammaproteobacteria</taxon>
        <taxon>Pseudomonadales</taxon>
        <taxon>Marinobacteraceae</taxon>
        <taxon>Marinobacter</taxon>
    </lineage>
</organism>
<dbReference type="InterPro" id="IPR015421">
    <property type="entry name" value="PyrdxlP-dep_Trfase_major"/>
</dbReference>